<accession>A0AAD7UUC8</accession>
<feature type="transmembrane region" description="Helical" evidence="6">
    <location>
        <begin position="388"/>
        <end position="414"/>
    </location>
</feature>
<dbReference type="EMBL" id="JARTCD010000098">
    <property type="protein sequence ID" value="KAJ8652635.1"/>
    <property type="molecule type" value="Genomic_DNA"/>
</dbReference>
<keyword evidence="9" id="KW-1185">Reference proteome</keyword>
<feature type="transmembrane region" description="Helical" evidence="6">
    <location>
        <begin position="62"/>
        <end position="82"/>
    </location>
</feature>
<evidence type="ECO:0000256" key="3">
    <source>
        <dbReference type="ARBA" id="ARBA00022989"/>
    </source>
</evidence>
<feature type="domain" description="Cation/H+ exchanger transmembrane" evidence="7">
    <location>
        <begin position="17"/>
        <end position="407"/>
    </location>
</feature>
<feature type="compositionally biased region" description="Pro residues" evidence="5">
    <location>
        <begin position="517"/>
        <end position="527"/>
    </location>
</feature>
<evidence type="ECO:0000259" key="7">
    <source>
        <dbReference type="Pfam" id="PF00999"/>
    </source>
</evidence>
<dbReference type="GO" id="GO:0120029">
    <property type="term" value="P:proton export across plasma membrane"/>
    <property type="evidence" value="ECO:0007669"/>
    <property type="project" value="InterPro"/>
</dbReference>
<comment type="caution">
    <text evidence="8">The sequence shown here is derived from an EMBL/GenBank/DDBJ whole genome shotgun (WGS) entry which is preliminary data.</text>
</comment>
<comment type="subcellular location">
    <subcellularLocation>
        <location evidence="1">Membrane</location>
        <topology evidence="1">Multi-pass membrane protein</topology>
    </subcellularLocation>
</comment>
<feature type="transmembrane region" description="Helical" evidence="6">
    <location>
        <begin position="194"/>
        <end position="221"/>
    </location>
</feature>
<evidence type="ECO:0000256" key="5">
    <source>
        <dbReference type="SAM" id="MobiDB-lite"/>
    </source>
</evidence>
<feature type="transmembrane region" description="Helical" evidence="6">
    <location>
        <begin position="233"/>
        <end position="251"/>
    </location>
</feature>
<name>A0AAD7UUC8_9FUNG</name>
<dbReference type="GO" id="GO:0036376">
    <property type="term" value="P:sodium ion export across plasma membrane"/>
    <property type="evidence" value="ECO:0007669"/>
    <property type="project" value="InterPro"/>
</dbReference>
<evidence type="ECO:0000313" key="8">
    <source>
        <dbReference type="EMBL" id="KAJ8652635.1"/>
    </source>
</evidence>
<sequence length="543" mass="59358">MDLSIIATFLGGFILVFGLCSSFLKERLCLSEAPIAVAFGILLGPACANFISFATAEEQESFTLGISRVIIDLQVMAVGLTLPNRYIWDEWLSMLLILLAGMSLMWVVSAALVEALVPGMDFLAALMIAACFTPTDPVLSNAIVQGPYAERNVRAGIRYLIAAESAANDGLGYPFLFLAVYLMKLSGGDVVKEWVIQAVLRGVLLSVAIGAVLGTGARLLLKKCHEWNLIDKEWLELVGFAMGLFLLGVVSLVTSDDLLACFTAGVALSWDEWFSRHTRNSHFLQVLDPLLNVIIFTYIGATMPWQAFVDLSLWRLFVLAILVILLRRVPSTLLLYKFVPAIYDWQEALFTGWFGPIGVGAIFYYATATDIFTPDGPFAYARATLLPVVYFIVLASVVVHGFSIPVWVGTRVLWQLCRGERRASDLFSLKRNDLSRTDLESIATTAVDGNGNTWMTQQGKKNVLMDLEKQALGLSGKAAIPTTTSKQCDSTTDVGATTDERSNTDIDEITTVEASSSPPPPPPPPPRQTTITIQDCPPRKPKT</sequence>
<dbReference type="RefSeq" id="XP_058337549.1">
    <property type="nucleotide sequence ID" value="XM_058491676.1"/>
</dbReference>
<feature type="transmembrane region" description="Helical" evidence="6">
    <location>
        <begin position="313"/>
        <end position="336"/>
    </location>
</feature>
<keyword evidence="2 6" id="KW-0812">Transmembrane</keyword>
<dbReference type="Proteomes" id="UP001234581">
    <property type="component" value="Unassembled WGS sequence"/>
</dbReference>
<evidence type="ECO:0000256" key="2">
    <source>
        <dbReference type="ARBA" id="ARBA00022692"/>
    </source>
</evidence>
<feature type="transmembrane region" description="Helical" evidence="6">
    <location>
        <begin position="348"/>
        <end position="368"/>
    </location>
</feature>
<organism evidence="8 9">
    <name type="scientific">Lichtheimia ornata</name>
    <dbReference type="NCBI Taxonomy" id="688661"/>
    <lineage>
        <taxon>Eukaryota</taxon>
        <taxon>Fungi</taxon>
        <taxon>Fungi incertae sedis</taxon>
        <taxon>Mucoromycota</taxon>
        <taxon>Mucoromycotina</taxon>
        <taxon>Mucoromycetes</taxon>
        <taxon>Mucorales</taxon>
        <taxon>Lichtheimiaceae</taxon>
        <taxon>Lichtheimia</taxon>
    </lineage>
</organism>
<proteinExistence type="predicted"/>
<protein>
    <recommendedName>
        <fullName evidence="7">Cation/H+ exchanger transmembrane domain-containing protein</fullName>
    </recommendedName>
</protein>
<dbReference type="PANTHER" id="PTHR31382:SF1">
    <property type="entry name" value="SODIUM ION_PROTON EXCHANGER (EUROFUNG)"/>
    <property type="match status" value="1"/>
</dbReference>
<gene>
    <name evidence="8" type="ORF">O0I10_011713</name>
</gene>
<dbReference type="AlphaFoldDB" id="A0AAD7UUC8"/>
<feature type="compositionally biased region" description="Polar residues" evidence="5">
    <location>
        <begin position="482"/>
        <end position="495"/>
    </location>
</feature>
<feature type="transmembrane region" description="Helical" evidence="6">
    <location>
        <begin position="36"/>
        <end position="56"/>
    </location>
</feature>
<dbReference type="Pfam" id="PF00999">
    <property type="entry name" value="Na_H_Exchanger"/>
    <property type="match status" value="1"/>
</dbReference>
<dbReference type="GO" id="GO:0015385">
    <property type="term" value="F:sodium:proton antiporter activity"/>
    <property type="evidence" value="ECO:0007669"/>
    <property type="project" value="InterPro"/>
</dbReference>
<dbReference type="GO" id="GO:0005886">
    <property type="term" value="C:plasma membrane"/>
    <property type="evidence" value="ECO:0007669"/>
    <property type="project" value="InterPro"/>
</dbReference>
<feature type="transmembrane region" description="Helical" evidence="6">
    <location>
        <begin position="94"/>
        <end position="116"/>
    </location>
</feature>
<feature type="transmembrane region" description="Helical" evidence="6">
    <location>
        <begin position="122"/>
        <end position="144"/>
    </location>
</feature>
<dbReference type="GO" id="GO:0042391">
    <property type="term" value="P:regulation of membrane potential"/>
    <property type="evidence" value="ECO:0007669"/>
    <property type="project" value="InterPro"/>
</dbReference>
<keyword evidence="3 6" id="KW-1133">Transmembrane helix</keyword>
<feature type="region of interest" description="Disordered" evidence="5">
    <location>
        <begin position="482"/>
        <end position="543"/>
    </location>
</feature>
<evidence type="ECO:0000313" key="9">
    <source>
        <dbReference type="Proteomes" id="UP001234581"/>
    </source>
</evidence>
<reference evidence="8 9" key="1">
    <citation type="submission" date="2023-03" db="EMBL/GenBank/DDBJ databases">
        <title>Genome sequence of Lichtheimia ornata CBS 291.66.</title>
        <authorList>
            <person name="Mohabir J.T."/>
            <person name="Shea T.P."/>
            <person name="Kurbessoian T."/>
            <person name="Berby B."/>
            <person name="Fontaine J."/>
            <person name="Livny J."/>
            <person name="Gnirke A."/>
            <person name="Stajich J.E."/>
            <person name="Cuomo C.A."/>
        </authorList>
    </citation>
    <scope>NUCLEOTIDE SEQUENCE [LARGE SCALE GENOMIC DNA]</scope>
    <source>
        <strain evidence="8">CBS 291.66</strain>
    </source>
</reference>
<evidence type="ECO:0000256" key="6">
    <source>
        <dbReference type="SAM" id="Phobius"/>
    </source>
</evidence>
<evidence type="ECO:0000256" key="4">
    <source>
        <dbReference type="ARBA" id="ARBA00023136"/>
    </source>
</evidence>
<dbReference type="InterPro" id="IPR006153">
    <property type="entry name" value="Cation/H_exchanger_TM"/>
</dbReference>
<feature type="transmembrane region" description="Helical" evidence="6">
    <location>
        <begin position="156"/>
        <end position="182"/>
    </location>
</feature>
<evidence type="ECO:0000256" key="1">
    <source>
        <dbReference type="ARBA" id="ARBA00004141"/>
    </source>
</evidence>
<keyword evidence="4 6" id="KW-0472">Membrane</keyword>
<feature type="transmembrane region" description="Helical" evidence="6">
    <location>
        <begin position="6"/>
        <end position="24"/>
    </location>
</feature>
<dbReference type="PANTHER" id="PTHR31382">
    <property type="entry name" value="NA(+)/H(+) ANTIPORTER"/>
    <property type="match status" value="1"/>
</dbReference>
<dbReference type="GeneID" id="83219112"/>
<dbReference type="InterPro" id="IPR004712">
    <property type="entry name" value="Na+/H+_antiporter_fungi"/>
</dbReference>